<comment type="caution">
    <text evidence="2">The sequence shown here is derived from an EMBL/GenBank/DDBJ whole genome shotgun (WGS) entry which is preliminary data.</text>
</comment>
<dbReference type="SUPFAM" id="SSF56672">
    <property type="entry name" value="DNA/RNA polymerases"/>
    <property type="match status" value="1"/>
</dbReference>
<reference evidence="2 3" key="1">
    <citation type="submission" date="2016-10" db="EMBL/GenBank/DDBJ databases">
        <title>Evaluation of Human, Veterinary and Environmental Mycobacterium chelonae Isolates by Core Genome Phylogenomic Analysis, Targeted Gene Comparison, and Anti-microbial Susceptibility Patterns: A Tale of Mistaken Identities.</title>
        <authorList>
            <person name="Fogelson S.B."/>
            <person name="Camus A.C."/>
            <person name="Lorenz W."/>
            <person name="Vasireddy R."/>
            <person name="Vasireddy S."/>
            <person name="Smith T."/>
            <person name="Brown-Elliott B.A."/>
            <person name="Wallace R.J.Jr."/>
            <person name="Hasan N.A."/>
            <person name="Reischl U."/>
            <person name="Sanchez S."/>
        </authorList>
    </citation>
    <scope>NUCLEOTIDE SEQUENCE [LARGE SCALE GENOMIC DNA]</scope>
    <source>
        <strain evidence="2 3">15515</strain>
    </source>
</reference>
<dbReference type="AlphaFoldDB" id="A0A1S1LBV4"/>
<dbReference type="PANTHER" id="PTHR34047">
    <property type="entry name" value="NUCLEAR INTRON MATURASE 1, MITOCHONDRIAL-RELATED"/>
    <property type="match status" value="1"/>
</dbReference>
<evidence type="ECO:0000259" key="1">
    <source>
        <dbReference type="PROSITE" id="PS50878"/>
    </source>
</evidence>
<evidence type="ECO:0000313" key="2">
    <source>
        <dbReference type="EMBL" id="OHU46150.1"/>
    </source>
</evidence>
<dbReference type="InterPro" id="IPR043502">
    <property type="entry name" value="DNA/RNA_pol_sf"/>
</dbReference>
<protein>
    <submittedName>
        <fullName evidence="2">Group II intron reverse transcriptase/maturase</fullName>
    </submittedName>
</protein>
<dbReference type="InterPro" id="IPR030931">
    <property type="entry name" value="Group_II_RT_mat"/>
</dbReference>
<gene>
    <name evidence="2" type="ORF">BKG82_27925</name>
</gene>
<dbReference type="InterPro" id="IPR013597">
    <property type="entry name" value="Mat_intron_G2"/>
</dbReference>
<dbReference type="GO" id="GO:0003964">
    <property type="term" value="F:RNA-directed DNA polymerase activity"/>
    <property type="evidence" value="ECO:0007669"/>
    <property type="project" value="UniProtKB-KW"/>
</dbReference>
<keyword evidence="2" id="KW-0548">Nucleotidyltransferase</keyword>
<dbReference type="PROSITE" id="PS50878">
    <property type="entry name" value="RT_POL"/>
    <property type="match status" value="1"/>
</dbReference>
<dbReference type="PANTHER" id="PTHR34047:SF8">
    <property type="entry name" value="PROTEIN YKFC"/>
    <property type="match status" value="1"/>
</dbReference>
<evidence type="ECO:0000313" key="3">
    <source>
        <dbReference type="Proteomes" id="UP000180043"/>
    </source>
</evidence>
<dbReference type="Proteomes" id="UP000180043">
    <property type="component" value="Unassembled WGS sequence"/>
</dbReference>
<proteinExistence type="predicted"/>
<keyword evidence="2" id="KW-0695">RNA-directed DNA polymerase</keyword>
<dbReference type="NCBIfam" id="TIGR04416">
    <property type="entry name" value="group_II_RT_mat"/>
    <property type="match status" value="1"/>
</dbReference>
<keyword evidence="2" id="KW-0808">Transferase</keyword>
<sequence>MAKGPSGIDAANTTRTEALVNTGELSWPDPDQAAWQVRQMQRKLHHWAVEDSDRRFDDVFNLVHHPDFLTVAWERVRGNKGARSAGVDRLTPASITGDAETVAFLSHVRTELKARTFAPLPVREILIPKPGSSKLRRLGIPTAMDRTVQASLLLVLEPIFEADFEPVSYGFRPRRRAQDAIAEIHALGTRNYHWVFEADIAACFDELAHSAIMERVRTRIVDKRVLALIKAFLKAGIMSGDGTVRESDTGTPQGGILSPLLANIALTVLDAHFRVKWDAHRTSQRRDAHRKRGGATYRIVRYADDFVIMVAGTKAHADALWDEVADVIAPLGLRLSVEKTQVCHLDEGFDFLGFRIQRRRKKGTNKAAVYTYPSKKALLSIMTKVRALTKKARHHGLADLLGRLNPVLRGWCAYFRHGVSKATFGYLDSFAWHRVTQWLLKRHKRITWAELYRRFLTGRPGNRPQENGIVMFDTTTVPITRYRWRASNIPTPWTSTAATSVPA</sequence>
<name>A0A1S1LBV4_MYCCH</name>
<dbReference type="Pfam" id="PF08388">
    <property type="entry name" value="GIIM"/>
    <property type="match status" value="1"/>
</dbReference>
<organism evidence="2 3">
    <name type="scientific">Mycobacteroides chelonae</name>
    <name type="common">Mycobacterium chelonae</name>
    <dbReference type="NCBI Taxonomy" id="1774"/>
    <lineage>
        <taxon>Bacteria</taxon>
        <taxon>Bacillati</taxon>
        <taxon>Actinomycetota</taxon>
        <taxon>Actinomycetes</taxon>
        <taxon>Mycobacteriales</taxon>
        <taxon>Mycobacteriaceae</taxon>
        <taxon>Mycobacteroides</taxon>
    </lineage>
</organism>
<accession>A0A1S1LBV4</accession>
<dbReference type="InterPro" id="IPR051083">
    <property type="entry name" value="GrpII_Intron_Splice-Mob/Def"/>
</dbReference>
<feature type="domain" description="Reverse transcriptase" evidence="1">
    <location>
        <begin position="108"/>
        <end position="356"/>
    </location>
</feature>
<dbReference type="EMBL" id="MLIQ01000044">
    <property type="protein sequence ID" value="OHU46150.1"/>
    <property type="molecule type" value="Genomic_DNA"/>
</dbReference>
<dbReference type="Pfam" id="PF00078">
    <property type="entry name" value="RVT_1"/>
    <property type="match status" value="1"/>
</dbReference>
<dbReference type="InterPro" id="IPR000477">
    <property type="entry name" value="RT_dom"/>
</dbReference>
<dbReference type="CDD" id="cd01651">
    <property type="entry name" value="RT_G2_intron"/>
    <property type="match status" value="1"/>
</dbReference>